<sequence>MSWRDGRSRPVVRKVYFTEQEWGKACALWRAGGGHRTFSAHARELLMWGSVRRVVIPADTDRLAHEVARIGVNVNQVAHRVNARGHREPGDVQEMESLLREAVGILSRICKDAQDRIDGSGWQS</sequence>
<dbReference type="InterPro" id="IPR008687">
    <property type="entry name" value="MobC"/>
</dbReference>
<keyword evidence="3" id="KW-1185">Reference proteome</keyword>
<accession>A0A261EXM2</accession>
<feature type="domain" description="Bacterial mobilisation" evidence="1">
    <location>
        <begin position="66"/>
        <end position="108"/>
    </location>
</feature>
<dbReference type="OrthoDB" id="3233015at2"/>
<dbReference type="Proteomes" id="UP000216725">
    <property type="component" value="Unassembled WGS sequence"/>
</dbReference>
<dbReference type="EMBL" id="MWWR01000007">
    <property type="protein sequence ID" value="OZG51604.1"/>
    <property type="molecule type" value="Genomic_DNA"/>
</dbReference>
<dbReference type="Pfam" id="PF05713">
    <property type="entry name" value="MobC"/>
    <property type="match status" value="1"/>
</dbReference>
<evidence type="ECO:0000259" key="1">
    <source>
        <dbReference type="Pfam" id="PF05713"/>
    </source>
</evidence>
<gene>
    <name evidence="2" type="ORF">PSRA_1001</name>
</gene>
<comment type="caution">
    <text evidence="2">The sequence shown here is derived from an EMBL/GenBank/DDBJ whole genome shotgun (WGS) entry which is preliminary data.</text>
</comment>
<evidence type="ECO:0000313" key="3">
    <source>
        <dbReference type="Proteomes" id="UP000216725"/>
    </source>
</evidence>
<organism evidence="2 3">
    <name type="scientific">Pseudoscardovia radai</name>
    <dbReference type="NCBI Taxonomy" id="987066"/>
    <lineage>
        <taxon>Bacteria</taxon>
        <taxon>Bacillati</taxon>
        <taxon>Actinomycetota</taxon>
        <taxon>Actinomycetes</taxon>
        <taxon>Bifidobacteriales</taxon>
        <taxon>Bifidobacteriaceae</taxon>
        <taxon>Pseudoscardovia</taxon>
    </lineage>
</organism>
<proteinExistence type="predicted"/>
<evidence type="ECO:0000313" key="2">
    <source>
        <dbReference type="EMBL" id="OZG51604.1"/>
    </source>
</evidence>
<protein>
    <submittedName>
        <fullName evidence="2">Conjugation transfer protein TrbI</fullName>
    </submittedName>
</protein>
<name>A0A261EXM2_9BIFI</name>
<reference evidence="2 3" key="1">
    <citation type="journal article" date="2017" name="BMC Genomics">
        <title>Comparative genomic and phylogenomic analyses of the Bifidobacteriaceae family.</title>
        <authorList>
            <person name="Lugli G.A."/>
            <person name="Milani C."/>
            <person name="Turroni F."/>
            <person name="Duranti S."/>
            <person name="Mancabelli L."/>
            <person name="Mangifesta M."/>
            <person name="Ferrario C."/>
            <person name="Modesto M."/>
            <person name="Mattarelli P."/>
            <person name="Jiri K."/>
            <person name="van Sinderen D."/>
            <person name="Ventura M."/>
        </authorList>
    </citation>
    <scope>NUCLEOTIDE SEQUENCE [LARGE SCALE GENOMIC DNA]</scope>
    <source>
        <strain evidence="2 3">DSM 24742</strain>
    </source>
</reference>
<dbReference type="RefSeq" id="WP_158216326.1">
    <property type="nucleotide sequence ID" value="NZ_MWWR01000007.1"/>
</dbReference>
<dbReference type="AlphaFoldDB" id="A0A261EXM2"/>